<evidence type="ECO:0000256" key="6">
    <source>
        <dbReference type="SAM" id="MobiDB-lite"/>
    </source>
</evidence>
<sequence>MGPPNPPGRSLTLQLSAAPPGAALPAPRSIRFRRAPLSLAPFPAAPARRVPKMAAAGGGGSGPVSGRTVLVRGLPAAATAAELESLFGRLGPLRRCFVVTEKGTKTCRGFGYVTFSLPEDAQRALQEATILGGRRLSVTLARQRPREGRKKPQREKEKEDEAAAGELGVLSPACALRDRQLPCICPQAVLSPNTRSLHCRCPQGRHHSSPETEEA</sequence>
<dbReference type="CDD" id="cd12413">
    <property type="entry name" value="RRM1_RBM28_like"/>
    <property type="match status" value="1"/>
</dbReference>
<accession>A0A8B9NIZ1</accession>
<dbReference type="SMART" id="SM00360">
    <property type="entry name" value="RRM"/>
    <property type="match status" value="1"/>
</dbReference>
<dbReference type="GO" id="GO:0005730">
    <property type="term" value="C:nucleolus"/>
    <property type="evidence" value="ECO:0007669"/>
    <property type="project" value="TreeGrafter"/>
</dbReference>
<keyword evidence="2" id="KW-0677">Repeat</keyword>
<evidence type="ECO:0000313" key="9">
    <source>
        <dbReference type="Proteomes" id="UP000694541"/>
    </source>
</evidence>
<dbReference type="Ensembl" id="ENSANIT00000020326.1">
    <property type="protein sequence ID" value="ENSANIP00000019662.1"/>
    <property type="gene ID" value="ENSANIG00000013418.1"/>
</dbReference>
<dbReference type="InterPro" id="IPR035979">
    <property type="entry name" value="RBD_domain_sf"/>
</dbReference>
<reference evidence="8" key="1">
    <citation type="submission" date="2025-08" db="UniProtKB">
        <authorList>
            <consortium name="Ensembl"/>
        </authorList>
    </citation>
    <scope>IDENTIFICATION</scope>
</reference>
<dbReference type="InterPro" id="IPR051945">
    <property type="entry name" value="RRM_MRD1_RNA_proc_ribogen"/>
</dbReference>
<evidence type="ECO:0000256" key="4">
    <source>
        <dbReference type="ARBA" id="ARBA00023242"/>
    </source>
</evidence>
<feature type="domain" description="RRM" evidence="7">
    <location>
        <begin position="67"/>
        <end position="143"/>
    </location>
</feature>
<dbReference type="PROSITE" id="PS50102">
    <property type="entry name" value="RRM"/>
    <property type="match status" value="1"/>
</dbReference>
<evidence type="ECO:0000313" key="8">
    <source>
        <dbReference type="Ensembl" id="ENSANIP00000019662.1"/>
    </source>
</evidence>
<evidence type="ECO:0000259" key="7">
    <source>
        <dbReference type="PROSITE" id="PS50102"/>
    </source>
</evidence>
<dbReference type="Proteomes" id="UP000694541">
    <property type="component" value="Unplaced"/>
</dbReference>
<evidence type="ECO:0000256" key="2">
    <source>
        <dbReference type="ARBA" id="ARBA00022737"/>
    </source>
</evidence>
<dbReference type="InterPro" id="IPR000504">
    <property type="entry name" value="RRM_dom"/>
</dbReference>
<dbReference type="Gene3D" id="3.30.70.330">
    <property type="match status" value="1"/>
</dbReference>
<dbReference type="PANTHER" id="PTHR48039">
    <property type="entry name" value="RNA-BINDING MOTIF PROTEIN 14B"/>
    <property type="match status" value="1"/>
</dbReference>
<evidence type="ECO:0000256" key="5">
    <source>
        <dbReference type="PROSITE-ProRule" id="PRU00176"/>
    </source>
</evidence>
<dbReference type="Pfam" id="PF00076">
    <property type="entry name" value="RRM_1"/>
    <property type="match status" value="1"/>
</dbReference>
<dbReference type="AlphaFoldDB" id="A0A8B9NIZ1"/>
<keyword evidence="3 5" id="KW-0694">RNA-binding</keyword>
<dbReference type="SUPFAM" id="SSF54928">
    <property type="entry name" value="RNA-binding domain, RBD"/>
    <property type="match status" value="1"/>
</dbReference>
<dbReference type="PANTHER" id="PTHR48039:SF5">
    <property type="entry name" value="RNA-BINDING PROTEIN 28"/>
    <property type="match status" value="1"/>
</dbReference>
<name>A0A8B9NIZ1_9AVES</name>
<evidence type="ECO:0000256" key="3">
    <source>
        <dbReference type="ARBA" id="ARBA00022884"/>
    </source>
</evidence>
<comment type="subcellular location">
    <subcellularLocation>
        <location evidence="1">Nucleus</location>
    </subcellularLocation>
</comment>
<dbReference type="GO" id="GO:0003729">
    <property type="term" value="F:mRNA binding"/>
    <property type="evidence" value="ECO:0007669"/>
    <property type="project" value="TreeGrafter"/>
</dbReference>
<keyword evidence="4" id="KW-0539">Nucleus</keyword>
<evidence type="ECO:0000256" key="1">
    <source>
        <dbReference type="ARBA" id="ARBA00004123"/>
    </source>
</evidence>
<keyword evidence="9" id="KW-1185">Reference proteome</keyword>
<organism evidence="8 9">
    <name type="scientific">Accipiter nisus</name>
    <name type="common">Eurasian sparrowhawk</name>
    <dbReference type="NCBI Taxonomy" id="211598"/>
    <lineage>
        <taxon>Eukaryota</taxon>
        <taxon>Metazoa</taxon>
        <taxon>Chordata</taxon>
        <taxon>Craniata</taxon>
        <taxon>Vertebrata</taxon>
        <taxon>Euteleostomi</taxon>
        <taxon>Archelosauria</taxon>
        <taxon>Archosauria</taxon>
        <taxon>Dinosauria</taxon>
        <taxon>Saurischia</taxon>
        <taxon>Theropoda</taxon>
        <taxon>Coelurosauria</taxon>
        <taxon>Aves</taxon>
        <taxon>Neognathae</taxon>
        <taxon>Neoaves</taxon>
        <taxon>Telluraves</taxon>
        <taxon>Accipitrimorphae</taxon>
        <taxon>Accipitriformes</taxon>
        <taxon>Accipitridae</taxon>
        <taxon>Accipitrinae</taxon>
        <taxon>Accipiter</taxon>
    </lineage>
</organism>
<reference evidence="8" key="2">
    <citation type="submission" date="2025-09" db="UniProtKB">
        <authorList>
            <consortium name="Ensembl"/>
        </authorList>
    </citation>
    <scope>IDENTIFICATION</scope>
</reference>
<protein>
    <recommendedName>
        <fullName evidence="7">RRM domain-containing protein</fullName>
    </recommendedName>
</protein>
<proteinExistence type="predicted"/>
<dbReference type="InterPro" id="IPR012677">
    <property type="entry name" value="Nucleotide-bd_a/b_plait_sf"/>
</dbReference>
<feature type="region of interest" description="Disordered" evidence="6">
    <location>
        <begin position="139"/>
        <end position="163"/>
    </location>
</feature>